<gene>
    <name evidence="1" type="ORF">RJ639_026726</name>
</gene>
<name>A0AA88XA43_9ASTE</name>
<evidence type="ECO:0000313" key="1">
    <source>
        <dbReference type="EMBL" id="KAK3041014.1"/>
    </source>
</evidence>
<dbReference type="Gene3D" id="1.20.140.40">
    <property type="entry name" value="Invertase/pectin methylesterase inhibitor family protein"/>
    <property type="match status" value="1"/>
</dbReference>
<accession>A0AA88XA43</accession>
<sequence>MSRANKASSYLSTLCTSSKRGAGALSDCLSQIFDTVDELERTLLELKHPRNESARRGFRRDLDHLSVLRQSHHGFRRDCFGNLDQSITDVPFLRRLSNIDVPFLRRLPAPTCIELKLLFGLAVPARDAVLAQLRHVYVHPDLLQLPWQP</sequence>
<dbReference type="EMBL" id="JAVXUP010000043">
    <property type="protein sequence ID" value="KAK3041014.1"/>
    <property type="molecule type" value="Genomic_DNA"/>
</dbReference>
<dbReference type="Proteomes" id="UP001188597">
    <property type="component" value="Unassembled WGS sequence"/>
</dbReference>
<comment type="caution">
    <text evidence="1">The sequence shown here is derived from an EMBL/GenBank/DDBJ whole genome shotgun (WGS) entry which is preliminary data.</text>
</comment>
<evidence type="ECO:0000313" key="2">
    <source>
        <dbReference type="Proteomes" id="UP001188597"/>
    </source>
</evidence>
<organism evidence="1 2">
    <name type="scientific">Escallonia herrerae</name>
    <dbReference type="NCBI Taxonomy" id="1293975"/>
    <lineage>
        <taxon>Eukaryota</taxon>
        <taxon>Viridiplantae</taxon>
        <taxon>Streptophyta</taxon>
        <taxon>Embryophyta</taxon>
        <taxon>Tracheophyta</taxon>
        <taxon>Spermatophyta</taxon>
        <taxon>Magnoliopsida</taxon>
        <taxon>eudicotyledons</taxon>
        <taxon>Gunneridae</taxon>
        <taxon>Pentapetalae</taxon>
        <taxon>asterids</taxon>
        <taxon>campanulids</taxon>
        <taxon>Escalloniales</taxon>
        <taxon>Escalloniaceae</taxon>
        <taxon>Escallonia</taxon>
    </lineage>
</organism>
<proteinExistence type="predicted"/>
<protein>
    <submittedName>
        <fullName evidence="1">Uncharacterized protein</fullName>
    </submittedName>
</protein>
<keyword evidence="2" id="KW-1185">Reference proteome</keyword>
<reference evidence="1" key="1">
    <citation type="submission" date="2022-12" db="EMBL/GenBank/DDBJ databases">
        <title>Draft genome assemblies for two species of Escallonia (Escalloniales).</title>
        <authorList>
            <person name="Chanderbali A."/>
            <person name="Dervinis C."/>
            <person name="Anghel I."/>
            <person name="Soltis D."/>
            <person name="Soltis P."/>
            <person name="Zapata F."/>
        </authorList>
    </citation>
    <scope>NUCLEOTIDE SEQUENCE</scope>
    <source>
        <strain evidence="1">UCBG64.0493</strain>
        <tissue evidence="1">Leaf</tissue>
    </source>
</reference>
<dbReference type="InterPro" id="IPR035513">
    <property type="entry name" value="Invertase/methylesterase_inhib"/>
</dbReference>
<dbReference type="AlphaFoldDB" id="A0AA88XA43"/>